<dbReference type="Gene3D" id="3.40.50.1820">
    <property type="entry name" value="alpha/beta hydrolase"/>
    <property type="match status" value="1"/>
</dbReference>
<dbReference type="InterPro" id="IPR029058">
    <property type="entry name" value="AB_hydrolase_fold"/>
</dbReference>
<dbReference type="SUPFAM" id="SSF53474">
    <property type="entry name" value="alpha/beta-Hydrolases"/>
    <property type="match status" value="1"/>
</dbReference>
<evidence type="ECO:0000313" key="2">
    <source>
        <dbReference type="Proteomes" id="UP000800200"/>
    </source>
</evidence>
<dbReference type="Proteomes" id="UP000800200">
    <property type="component" value="Unassembled WGS sequence"/>
</dbReference>
<dbReference type="InterPro" id="IPR052374">
    <property type="entry name" value="SERAC1"/>
</dbReference>
<protein>
    <recommendedName>
        <fullName evidence="3">DUF676 domain-containing protein</fullName>
    </recommendedName>
</protein>
<reference evidence="1" key="1">
    <citation type="journal article" date="2020" name="Stud. Mycol.">
        <title>101 Dothideomycetes genomes: a test case for predicting lifestyles and emergence of pathogens.</title>
        <authorList>
            <person name="Haridas S."/>
            <person name="Albert R."/>
            <person name="Binder M."/>
            <person name="Bloem J."/>
            <person name="Labutti K."/>
            <person name="Salamov A."/>
            <person name="Andreopoulos B."/>
            <person name="Baker S."/>
            <person name="Barry K."/>
            <person name="Bills G."/>
            <person name="Bluhm B."/>
            <person name="Cannon C."/>
            <person name="Castanera R."/>
            <person name="Culley D."/>
            <person name="Daum C."/>
            <person name="Ezra D."/>
            <person name="Gonzalez J."/>
            <person name="Henrissat B."/>
            <person name="Kuo A."/>
            <person name="Liang C."/>
            <person name="Lipzen A."/>
            <person name="Lutzoni F."/>
            <person name="Magnuson J."/>
            <person name="Mondo S."/>
            <person name="Nolan M."/>
            <person name="Ohm R."/>
            <person name="Pangilinan J."/>
            <person name="Park H.-J."/>
            <person name="Ramirez L."/>
            <person name="Alfaro M."/>
            <person name="Sun H."/>
            <person name="Tritt A."/>
            <person name="Yoshinaga Y."/>
            <person name="Zwiers L.-H."/>
            <person name="Turgeon B."/>
            <person name="Goodwin S."/>
            <person name="Spatafora J."/>
            <person name="Crous P."/>
            <person name="Grigoriev I."/>
        </authorList>
    </citation>
    <scope>NUCLEOTIDE SEQUENCE</scope>
    <source>
        <strain evidence="1">CBS 207.26</strain>
    </source>
</reference>
<dbReference type="PANTHER" id="PTHR48182">
    <property type="entry name" value="PROTEIN SERAC1"/>
    <property type="match status" value="1"/>
</dbReference>
<dbReference type="EMBL" id="ML994676">
    <property type="protein sequence ID" value="KAF2178263.1"/>
    <property type="molecule type" value="Genomic_DNA"/>
</dbReference>
<name>A0A6A6DH49_9PEZI</name>
<accession>A0A6A6DH49</accession>
<evidence type="ECO:0008006" key="3">
    <source>
        <dbReference type="Google" id="ProtNLM"/>
    </source>
</evidence>
<proteinExistence type="predicted"/>
<dbReference type="AlphaFoldDB" id="A0A6A6DH49"/>
<sequence>MRSITDKHLGLKVLYPKDNPQANIESAVDIVAVHGMGAHPDDTWCTLVNGRHINWLEEPNMLPEATPNARIMRYGYQSQWFGEGALGTKASTISQNLLLQLVMYREKDLKRPLIFVAHSFGGLVVLRGRIVRLAEERFRDRPLHVKSLNMLQAGGELPSDLIDDYLRVARESGKPPKITCFFERMQTDIGRILGETPDKVSVTK</sequence>
<dbReference type="OrthoDB" id="1658288at2759"/>
<dbReference type="PANTHER" id="PTHR48182:SF3">
    <property type="entry name" value="DUF676 DOMAIN-CONTAINING PROTEIN"/>
    <property type="match status" value="1"/>
</dbReference>
<evidence type="ECO:0000313" key="1">
    <source>
        <dbReference type="EMBL" id="KAF2178263.1"/>
    </source>
</evidence>
<gene>
    <name evidence="1" type="ORF">K469DRAFT_731735</name>
</gene>
<keyword evidence="2" id="KW-1185">Reference proteome</keyword>
<organism evidence="1 2">
    <name type="scientific">Zopfia rhizophila CBS 207.26</name>
    <dbReference type="NCBI Taxonomy" id="1314779"/>
    <lineage>
        <taxon>Eukaryota</taxon>
        <taxon>Fungi</taxon>
        <taxon>Dikarya</taxon>
        <taxon>Ascomycota</taxon>
        <taxon>Pezizomycotina</taxon>
        <taxon>Dothideomycetes</taxon>
        <taxon>Dothideomycetes incertae sedis</taxon>
        <taxon>Zopfiaceae</taxon>
        <taxon>Zopfia</taxon>
    </lineage>
</organism>